<sequence length="675" mass="73449">MDKIFSYTAVIIKNVCMLFIAVNIIWPHASFAQEIDVTNARSTDVVSPHGVSYLMGSFVYDVPLFEIGYGEWPSKITASLHYDSSSQVDNKTGWSFSTNSGNAGIVTYAEYDETTQYDECNCAPIYKNWQYGAFLSIGGNLSLFEIKNANLDLEKFEPSTFNGSTLTWVSDQPGGYNANAGSDSPGTFTLTERSGNVLKLGALINNGVLKFLSDSQISTRNGFHVNEHIPFPEVTNASHSDTSAGFMIFREPASQGIQRICAYNLVYVDKSTIIDCSKSNVIATITYNQGGELSSVTLPDGRRYTFGYTRYSGIRGYNYNDMGSITSPIGRDHLTCVTTPGNLGCTIANTYDACDGYRGWDGANAYDDATWNGSRDRVIKQVLADGTSETFSYSDPKVAGDPCRDVQSVSLTRQSSIYAFEISRAGNEPVNRTYFIKNAGHVSSVTDPLGRRSEFVWGGANANASYLKRDDLLEQITNPDGSIVQYTYDGRGNVTSMRMKAKPGSGLSDLVTTATFPSSCSNIKTCNRPNAVTDAAGHVTNYEYDGATGLVTKVTEPAVNGVRPQMRYHYQQLYGWFKSGNGYARTDSPVWLLASEEYCRTSSADANGNCAAGTADKVVKSYQYQQGNASHGSNLLLTGTATTANGQTLRTCYVYDELGNRISETSPRAGLATCS</sequence>
<name>A0A840Z3K3_9SPHN</name>
<dbReference type="InterPro" id="IPR031325">
    <property type="entry name" value="RHS_repeat"/>
</dbReference>
<accession>A0A840Z3K3</accession>
<evidence type="ECO:0000313" key="2">
    <source>
        <dbReference type="EMBL" id="MBB5720222.1"/>
    </source>
</evidence>
<dbReference type="NCBIfam" id="TIGR01643">
    <property type="entry name" value="YD_repeat_2x"/>
    <property type="match status" value="1"/>
</dbReference>
<keyword evidence="3" id="KW-1185">Reference proteome</keyword>
<evidence type="ECO:0000256" key="1">
    <source>
        <dbReference type="SAM" id="Phobius"/>
    </source>
</evidence>
<proteinExistence type="predicted"/>
<dbReference type="AlphaFoldDB" id="A0A840Z3K3"/>
<dbReference type="Gene3D" id="2.180.10.10">
    <property type="entry name" value="RHS repeat-associated core"/>
    <property type="match status" value="1"/>
</dbReference>
<keyword evidence="1" id="KW-0812">Transmembrane</keyword>
<evidence type="ECO:0000313" key="3">
    <source>
        <dbReference type="Proteomes" id="UP000554342"/>
    </source>
</evidence>
<keyword evidence="1" id="KW-0472">Membrane</keyword>
<dbReference type="EMBL" id="JACIJI010000010">
    <property type="protein sequence ID" value="MBB5720222.1"/>
    <property type="molecule type" value="Genomic_DNA"/>
</dbReference>
<reference evidence="2 3" key="1">
    <citation type="submission" date="2020-08" db="EMBL/GenBank/DDBJ databases">
        <title>Genomic Encyclopedia of Type Strains, Phase IV (KMG-IV): sequencing the most valuable type-strain genomes for metagenomic binning, comparative biology and taxonomic classification.</title>
        <authorList>
            <person name="Goeker M."/>
        </authorList>
    </citation>
    <scope>NUCLEOTIDE SEQUENCE [LARGE SCALE GENOMIC DNA]</scope>
    <source>
        <strain evidence="2 3">DSM 27203</strain>
    </source>
</reference>
<organism evidence="2 3">
    <name type="scientific">Stakelama sediminis</name>
    <dbReference type="NCBI Taxonomy" id="463200"/>
    <lineage>
        <taxon>Bacteria</taxon>
        <taxon>Pseudomonadati</taxon>
        <taxon>Pseudomonadota</taxon>
        <taxon>Alphaproteobacteria</taxon>
        <taxon>Sphingomonadales</taxon>
        <taxon>Sphingomonadaceae</taxon>
        <taxon>Stakelama</taxon>
    </lineage>
</organism>
<feature type="transmembrane region" description="Helical" evidence="1">
    <location>
        <begin position="7"/>
        <end position="26"/>
    </location>
</feature>
<dbReference type="Proteomes" id="UP000554342">
    <property type="component" value="Unassembled WGS sequence"/>
</dbReference>
<protein>
    <submittedName>
        <fullName evidence="2">YD repeat-containing protein</fullName>
    </submittedName>
</protein>
<comment type="caution">
    <text evidence="2">The sequence shown here is derived from an EMBL/GenBank/DDBJ whole genome shotgun (WGS) entry which is preliminary data.</text>
</comment>
<dbReference type="RefSeq" id="WP_184005869.1">
    <property type="nucleotide sequence ID" value="NZ_BAABIF010000027.1"/>
</dbReference>
<dbReference type="Pfam" id="PF05593">
    <property type="entry name" value="RHS_repeat"/>
    <property type="match status" value="1"/>
</dbReference>
<keyword evidence="1" id="KW-1133">Transmembrane helix</keyword>
<dbReference type="InterPro" id="IPR006530">
    <property type="entry name" value="YD"/>
</dbReference>
<gene>
    <name evidence="2" type="ORF">FHR23_003185</name>
</gene>